<evidence type="ECO:0000313" key="3">
    <source>
        <dbReference type="RefSeq" id="XP_020020253.1"/>
    </source>
</evidence>
<dbReference type="Pfam" id="PF15397">
    <property type="entry name" value="DUF4618"/>
    <property type="match status" value="1"/>
</dbReference>
<dbReference type="CTD" id="105912145"/>
<dbReference type="OrthoDB" id="10003267at2759"/>
<accession>A0A8B7UKZ5</accession>
<dbReference type="PANTHER" id="PTHR28574">
    <property type="entry name" value="RIKEN CDNA 6820408C15"/>
    <property type="match status" value="1"/>
</dbReference>
<evidence type="ECO:0000256" key="2">
    <source>
        <dbReference type="SAM" id="MobiDB-lite"/>
    </source>
</evidence>
<evidence type="ECO:0000256" key="1">
    <source>
        <dbReference type="SAM" id="Coils"/>
    </source>
</evidence>
<organism evidence="3">
    <name type="scientific">Castor canadensis</name>
    <name type="common">American beaver</name>
    <dbReference type="NCBI Taxonomy" id="51338"/>
    <lineage>
        <taxon>Eukaryota</taxon>
        <taxon>Metazoa</taxon>
        <taxon>Chordata</taxon>
        <taxon>Craniata</taxon>
        <taxon>Vertebrata</taxon>
        <taxon>Euteleostomi</taxon>
        <taxon>Mammalia</taxon>
        <taxon>Eutheria</taxon>
        <taxon>Euarchontoglires</taxon>
        <taxon>Glires</taxon>
        <taxon>Rodentia</taxon>
        <taxon>Castorimorpha</taxon>
        <taxon>Castoridae</taxon>
        <taxon>Castor</taxon>
    </lineage>
</organism>
<sequence length="437" mass="49879">MARARPLGAAGAWGVGVCARGFSLKSDASLAGPGGSVDCGSRRALPAAAPPRPVLPGLRDLRSQRQPSVISSKSPLTAAARRPNHPGTRSAVHKFQVSDYVPWQRSKQKTKTPSLPPLGQARSANKSKMKTSTRVQPVVHSKTTPVGTSQLKNPQELHGREQVQPWKMQAKLRLMRSMLRTQRTSLQELSNHERFLIKLNEELIEAIRCMEDSTALTVRTMVQQHYVLGNVIDILEYSNKKRVQELKTELLEWEELEKLKLKRLEQQLEQLHAENKMTHEEARFLSTYMDHEYPVKSVQIASHMRQLQQAKDDQKDELDNLSEMRKVVLGSLSNMIQEKKKSILRSLMMKTQKPHEKRLLQKTQNSQHTQKYTVWVRGLIDQMRKEIPTLMAEVEEPQAEILETREVVFEDVLLRRPKCTPDMAIDLNIPVEEPLPF</sequence>
<name>A0A8B7UKZ5_CASCN</name>
<dbReference type="InterPro" id="IPR029236">
    <property type="entry name" value="DUF4618"/>
</dbReference>
<protein>
    <submittedName>
        <fullName evidence="3">Uncharacterized protein C20orf96 homolog</fullName>
    </submittedName>
</protein>
<feature type="compositionally biased region" description="Polar residues" evidence="2">
    <location>
        <begin position="64"/>
        <end position="75"/>
    </location>
</feature>
<dbReference type="AlphaFoldDB" id="A0A8B7UKZ5"/>
<feature type="coiled-coil region" evidence="1">
    <location>
        <begin position="254"/>
        <end position="324"/>
    </location>
</feature>
<dbReference type="KEGG" id="ccan:109687027"/>
<dbReference type="PANTHER" id="PTHR28574:SF1">
    <property type="entry name" value="RIKEN CDNA 6820408C15 GENE"/>
    <property type="match status" value="1"/>
</dbReference>
<feature type="region of interest" description="Disordered" evidence="2">
    <location>
        <begin position="47"/>
        <end position="161"/>
    </location>
</feature>
<feature type="compositionally biased region" description="Polar residues" evidence="2">
    <location>
        <begin position="132"/>
        <end position="153"/>
    </location>
</feature>
<proteinExistence type="predicted"/>
<dbReference type="RefSeq" id="XP_020020253.1">
    <property type="nucleotide sequence ID" value="XM_020164664.1"/>
</dbReference>
<reference evidence="3" key="1">
    <citation type="submission" date="2025-08" db="UniProtKB">
        <authorList>
            <consortium name="RefSeq"/>
        </authorList>
    </citation>
    <scope>IDENTIFICATION</scope>
    <source>
        <tissue evidence="3">Leukocyte</tissue>
    </source>
</reference>
<keyword evidence="1" id="KW-0175">Coiled coil</keyword>
<gene>
    <name evidence="3" type="primary">CUNH20orf96</name>
</gene>